<evidence type="ECO:0000313" key="2">
    <source>
        <dbReference type="Proteomes" id="UP001597344"/>
    </source>
</evidence>
<dbReference type="EMBL" id="JBHUHY010000003">
    <property type="protein sequence ID" value="MFD2185953.1"/>
    <property type="molecule type" value="Genomic_DNA"/>
</dbReference>
<dbReference type="InterPro" id="IPR011004">
    <property type="entry name" value="Trimer_LpxA-like_sf"/>
</dbReference>
<organism evidence="1 2">
    <name type="scientific">Aquimarina celericrescens</name>
    <dbReference type="NCBI Taxonomy" id="1964542"/>
    <lineage>
        <taxon>Bacteria</taxon>
        <taxon>Pseudomonadati</taxon>
        <taxon>Bacteroidota</taxon>
        <taxon>Flavobacteriia</taxon>
        <taxon>Flavobacteriales</taxon>
        <taxon>Flavobacteriaceae</taxon>
        <taxon>Aquimarina</taxon>
    </lineage>
</organism>
<proteinExistence type="predicted"/>
<keyword evidence="2" id="KW-1185">Reference proteome</keyword>
<evidence type="ECO:0000313" key="1">
    <source>
        <dbReference type="EMBL" id="MFD2185953.1"/>
    </source>
</evidence>
<gene>
    <name evidence="1" type="ORF">ACFSJT_04055</name>
</gene>
<dbReference type="SUPFAM" id="SSF51161">
    <property type="entry name" value="Trimeric LpxA-like enzymes"/>
    <property type="match status" value="1"/>
</dbReference>
<protein>
    <recommendedName>
        <fullName evidence="3">Polymer-forming cytoskeletal protein</fullName>
    </recommendedName>
</protein>
<sequence length="423" mass="47081">MKVFHKIKAQAMQFALLISVLIALLLSAFLLLTHVQSFFRIKSGELIEATETATLQILKSLEENNISQDTLVVKESDQTKKMIANYHGVWTKVFSEITVRNQKITKTAFIGSAFQEKSPNLYLANTNSPLVVVGNTRLEGNSYLPKQGVKAGNISGHYYQGSGLYYGNVFQSKEILPKLDDYWISYITSLTKGILIREKNSIALAGDLKNSFNKPYKIVYSPSSIVLGDEKIAGNVIIQSDTKIVVHPTTLLENTLLVAPHIIINDGVKGNIQIVASKKIEIGKNCHLSYPSSITLFDQTKTPKMSNSSSLQNREINFVIGKNTLIEGSVIYLPIQTKKQDRIKTNLKIEPGTEIIGEIYCQGNIEFQGTIRGSLYTKQCIANQSGSIYLNHIYNGKILINPIPDYAGLPFVNSKNKIAKWLY</sequence>
<dbReference type="Proteomes" id="UP001597344">
    <property type="component" value="Unassembled WGS sequence"/>
</dbReference>
<name>A0ABW5ASK5_9FLAO</name>
<reference evidence="2" key="1">
    <citation type="journal article" date="2019" name="Int. J. Syst. Evol. Microbiol.">
        <title>The Global Catalogue of Microorganisms (GCM) 10K type strain sequencing project: providing services to taxonomists for standard genome sequencing and annotation.</title>
        <authorList>
            <consortium name="The Broad Institute Genomics Platform"/>
            <consortium name="The Broad Institute Genome Sequencing Center for Infectious Disease"/>
            <person name="Wu L."/>
            <person name="Ma J."/>
        </authorList>
    </citation>
    <scope>NUCLEOTIDE SEQUENCE [LARGE SCALE GENOMIC DNA]</scope>
    <source>
        <strain evidence="2">DT92</strain>
    </source>
</reference>
<comment type="caution">
    <text evidence="1">The sequence shown here is derived from an EMBL/GenBank/DDBJ whole genome shotgun (WGS) entry which is preliminary data.</text>
</comment>
<evidence type="ECO:0008006" key="3">
    <source>
        <dbReference type="Google" id="ProtNLM"/>
    </source>
</evidence>
<accession>A0ABW5ASK5</accession>